<dbReference type="PIRSF" id="PIRSF028440">
    <property type="entry name" value="UCP_LAB_N"/>
    <property type="match status" value="1"/>
</dbReference>
<dbReference type="InterPro" id="IPR011499">
    <property type="entry name" value="Lipid_A_biosynth_N"/>
</dbReference>
<proteinExistence type="predicted"/>
<dbReference type="AlphaFoldDB" id="A0A7S6ZRL9"/>
<dbReference type="InterPro" id="IPR014546">
    <property type="entry name" value="UCP028440_lipidA_biosyn"/>
</dbReference>
<evidence type="ECO:0000313" key="3">
    <source>
        <dbReference type="EMBL" id="QOW18857.1"/>
    </source>
</evidence>
<name>A0A7S6ZRL9_9GAMM</name>
<keyword evidence="1" id="KW-0812">Transmembrane</keyword>
<keyword evidence="1" id="KW-0472">Membrane</keyword>
<feature type="transmembrane region" description="Helical" evidence="1">
    <location>
        <begin position="36"/>
        <end position="57"/>
    </location>
</feature>
<dbReference type="Proteomes" id="UP000594059">
    <property type="component" value="Chromosome"/>
</dbReference>
<keyword evidence="1" id="KW-1133">Transmembrane helix</keyword>
<accession>A0A7S6ZRL9</accession>
<feature type="transmembrane region" description="Helical" evidence="1">
    <location>
        <begin position="6"/>
        <end position="24"/>
    </location>
</feature>
<dbReference type="Pfam" id="PF07578">
    <property type="entry name" value="LAB_N"/>
    <property type="match status" value="1"/>
</dbReference>
<dbReference type="GO" id="GO:0008915">
    <property type="term" value="F:lipid-A-disaccharide synthase activity"/>
    <property type="evidence" value="ECO:0007669"/>
    <property type="project" value="InterPro"/>
</dbReference>
<dbReference type="GO" id="GO:0016020">
    <property type="term" value="C:membrane"/>
    <property type="evidence" value="ECO:0007669"/>
    <property type="project" value="GOC"/>
</dbReference>
<keyword evidence="4" id="KW-1185">Reference proteome</keyword>
<feature type="domain" description="Lipid A biosynthesis N-terminal" evidence="2">
    <location>
        <begin position="10"/>
        <end position="81"/>
    </location>
</feature>
<dbReference type="KEGG" id="lcic:INQ41_09230"/>
<dbReference type="GO" id="GO:0009245">
    <property type="term" value="P:lipid A biosynthetic process"/>
    <property type="evidence" value="ECO:0007669"/>
    <property type="project" value="InterPro"/>
</dbReference>
<dbReference type="SMART" id="SM01259">
    <property type="entry name" value="LAB_N"/>
    <property type="match status" value="1"/>
</dbReference>
<organism evidence="3 4">
    <name type="scientific">Novilysobacter ciconiae</name>
    <dbReference type="NCBI Taxonomy" id="2781022"/>
    <lineage>
        <taxon>Bacteria</taxon>
        <taxon>Pseudomonadati</taxon>
        <taxon>Pseudomonadota</taxon>
        <taxon>Gammaproteobacteria</taxon>
        <taxon>Lysobacterales</taxon>
        <taxon>Lysobacteraceae</taxon>
        <taxon>Novilysobacter</taxon>
    </lineage>
</organism>
<gene>
    <name evidence="3" type="ORF">INQ41_09230</name>
</gene>
<evidence type="ECO:0000259" key="2">
    <source>
        <dbReference type="SMART" id="SM01259"/>
    </source>
</evidence>
<dbReference type="EMBL" id="CP063656">
    <property type="protein sequence ID" value="QOW18857.1"/>
    <property type="molecule type" value="Genomic_DNA"/>
</dbReference>
<sequence>MNTLTTWLVVGFVGQALFASRFIFQWLASERAQRSVVPTAFWYLSLGGSTVLLAYAIHRADPVFIVGQSTGLFIYLRNLHLIRRGKLSADTGDA</sequence>
<protein>
    <submittedName>
        <fullName evidence="3">Lipid-A-disaccharide synthase N-terminal domain-containing protein</fullName>
    </submittedName>
</protein>
<dbReference type="RefSeq" id="WP_193983868.1">
    <property type="nucleotide sequence ID" value="NZ_CP063656.1"/>
</dbReference>
<evidence type="ECO:0000256" key="1">
    <source>
        <dbReference type="SAM" id="Phobius"/>
    </source>
</evidence>
<reference evidence="3 4" key="1">
    <citation type="submission" date="2020-10" db="EMBL/GenBank/DDBJ databases">
        <title>complete genome sequencing of Lysobacter sp. H21R20.</title>
        <authorList>
            <person name="Bae J.-W."/>
            <person name="Lee S.-Y."/>
        </authorList>
    </citation>
    <scope>NUCLEOTIDE SEQUENCE [LARGE SCALE GENOMIC DNA]</scope>
    <source>
        <strain evidence="3 4">H21R20</strain>
    </source>
</reference>
<evidence type="ECO:0000313" key="4">
    <source>
        <dbReference type="Proteomes" id="UP000594059"/>
    </source>
</evidence>